<dbReference type="Proteomes" id="UP000501107">
    <property type="component" value="Chromosome"/>
</dbReference>
<reference evidence="2 4" key="1">
    <citation type="journal article" date="2015" name="Genome Announc.">
        <title>Complete genome sequences for 35 biothreat assay-relevant bacillus species.</title>
        <authorList>
            <person name="Johnson S.L."/>
            <person name="Daligault H.E."/>
            <person name="Davenport K.W."/>
            <person name="Jaissle J."/>
            <person name="Frey K.G."/>
            <person name="Ladner J.T."/>
            <person name="Broomall S.M."/>
            <person name="Bishop-Lilly K.A."/>
            <person name="Bruce D.C."/>
            <person name="Gibbons H.S."/>
            <person name="Coyne S.R."/>
            <person name="Lo C.C."/>
            <person name="Meincke L."/>
            <person name="Munk A.C."/>
            <person name="Koroleva G.I."/>
            <person name="Rosenzweig C.N."/>
            <person name="Palacios G.F."/>
            <person name="Redden C.L."/>
            <person name="Minogue T.D."/>
            <person name="Chain P.S."/>
        </authorList>
    </citation>
    <scope>NUCLEOTIDE SEQUENCE [LARGE SCALE GENOMIC DNA]</scope>
    <source>
        <strain evidence="2 4">HD1011</strain>
    </source>
</reference>
<evidence type="ECO:0000313" key="3">
    <source>
        <dbReference type="EMBL" id="QKH27343.1"/>
    </source>
</evidence>
<name>A0A0B5W479_BACTU</name>
<keyword evidence="1" id="KW-0812">Transmembrane</keyword>
<dbReference type="KEGG" id="btw:BF38_3756"/>
<feature type="transmembrane region" description="Helical" evidence="1">
    <location>
        <begin position="139"/>
        <end position="159"/>
    </location>
</feature>
<dbReference type="RefSeq" id="WP_001245997.1">
    <property type="nucleotide sequence ID" value="NZ_CP009335.1"/>
</dbReference>
<evidence type="ECO:0000313" key="2">
    <source>
        <dbReference type="EMBL" id="AJG75320.1"/>
    </source>
</evidence>
<dbReference type="GeneID" id="45022434"/>
<organism evidence="3 5">
    <name type="scientific">Bacillus thuringiensis</name>
    <dbReference type="NCBI Taxonomy" id="1428"/>
    <lineage>
        <taxon>Bacteria</taxon>
        <taxon>Bacillati</taxon>
        <taxon>Bacillota</taxon>
        <taxon>Bacilli</taxon>
        <taxon>Bacillales</taxon>
        <taxon>Bacillaceae</taxon>
        <taxon>Bacillus</taxon>
        <taxon>Bacillus cereus group</taxon>
    </lineage>
</organism>
<evidence type="ECO:0000313" key="5">
    <source>
        <dbReference type="Proteomes" id="UP000501107"/>
    </source>
</evidence>
<evidence type="ECO:0008006" key="6">
    <source>
        <dbReference type="Google" id="ProtNLM"/>
    </source>
</evidence>
<proteinExistence type="predicted"/>
<dbReference type="AlphaFoldDB" id="A0A0B5W479"/>
<evidence type="ECO:0000313" key="4">
    <source>
        <dbReference type="Proteomes" id="UP000031876"/>
    </source>
</evidence>
<keyword evidence="1" id="KW-0472">Membrane</keyword>
<dbReference type="Proteomes" id="UP000031876">
    <property type="component" value="Chromosome"/>
</dbReference>
<sequence length="176" mass="20968">MRNRLIGKEKQFLTDVLKELKKYDISLEERDNIKRQILEHIQECREHGEDSIDDLGTPQLFVQDFLEINEIDLQVKMKQLQNEKDKFNTFMLRGIFIAVITYLSSQSIFSIFLTESFNPTNSKNAFQYNLLYRISENQWWNALLIMTSLTLSVVVYISLVSYKKRKHLKYNEECDL</sequence>
<reference evidence="3 5" key="2">
    <citation type="submission" date="2020-05" db="EMBL/GenBank/DDBJ databases">
        <title>FDA dAtabase for Regulatory Grade micrObial Sequences (FDA-ARGOS): Supporting development and validation of Infectious Disease Dx tests.</title>
        <authorList>
            <person name="Nelson B."/>
            <person name="Plummer A."/>
            <person name="Tallon L."/>
            <person name="Sadzewicz L."/>
            <person name="Zhao X."/>
            <person name="Vavikolanu K."/>
            <person name="Mehta A."/>
            <person name="Aluvathingal J."/>
            <person name="Nadendla S."/>
            <person name="Myers T."/>
            <person name="Yan Y."/>
            <person name="Sichtig H."/>
        </authorList>
    </citation>
    <scope>NUCLEOTIDE SEQUENCE [LARGE SCALE GENOMIC DNA]</scope>
    <source>
        <strain evidence="3 5">FDAARGOS_795</strain>
    </source>
</reference>
<evidence type="ECO:0000256" key="1">
    <source>
        <dbReference type="SAM" id="Phobius"/>
    </source>
</evidence>
<protein>
    <recommendedName>
        <fullName evidence="6">DUF1129 domain-containing protein</fullName>
    </recommendedName>
</protein>
<gene>
    <name evidence="2" type="ORF">BF38_3756</name>
    <name evidence="3" type="ORF">FOC89_26525</name>
</gene>
<accession>A0A0B5W479</accession>
<dbReference type="EMBL" id="CP009335">
    <property type="protein sequence ID" value="AJG75320.1"/>
    <property type="molecule type" value="Genomic_DNA"/>
</dbReference>
<dbReference type="EMBL" id="CP053980">
    <property type="protein sequence ID" value="QKH27343.1"/>
    <property type="molecule type" value="Genomic_DNA"/>
</dbReference>
<feature type="transmembrane region" description="Helical" evidence="1">
    <location>
        <begin position="90"/>
        <end position="113"/>
    </location>
</feature>
<keyword evidence="1" id="KW-1133">Transmembrane helix</keyword>